<comment type="caution">
    <text evidence="2">The sequence shown here is derived from an EMBL/GenBank/DDBJ whole genome shotgun (WGS) entry which is preliminary data.</text>
</comment>
<sequence>MGWLVILIESKMSHTKGFTLIEVLLSVTLIAILAAFTTPVYLSFFLSNDVALVTSDLASSLRRAQLLSRSGASDSPWGVAIQNQQIILFQGTTYAARDTTFDEITTFGSIIDVTGITEVTFSQLYGIPSTTGATTFTSAENNVSKTITINEIGLVSY</sequence>
<evidence type="ECO:0000313" key="2">
    <source>
        <dbReference type="EMBL" id="PIR93809.1"/>
    </source>
</evidence>
<dbReference type="NCBIfam" id="TIGR02532">
    <property type="entry name" value="IV_pilin_GFxxxE"/>
    <property type="match status" value="1"/>
</dbReference>
<evidence type="ECO:0000256" key="1">
    <source>
        <dbReference type="SAM" id="Phobius"/>
    </source>
</evidence>
<reference evidence="3" key="1">
    <citation type="submission" date="2017-09" db="EMBL/GenBank/DDBJ databases">
        <title>Depth-based differentiation of microbial function through sediment-hosted aquifers and enrichment of novel symbionts in the deep terrestrial subsurface.</title>
        <authorList>
            <person name="Probst A.J."/>
            <person name="Ladd B."/>
            <person name="Jarett J.K."/>
            <person name="Geller-Mcgrath D.E."/>
            <person name="Sieber C.M.K."/>
            <person name="Emerson J.B."/>
            <person name="Anantharaman K."/>
            <person name="Thomas B.C."/>
            <person name="Malmstrom R."/>
            <person name="Stieglmeier M."/>
            <person name="Klingl A."/>
            <person name="Woyke T."/>
            <person name="Ryan C.M."/>
            <person name="Banfield J.F."/>
        </authorList>
    </citation>
    <scope>NUCLEOTIDE SEQUENCE [LARGE SCALE GENOMIC DNA]</scope>
</reference>
<feature type="transmembrane region" description="Helical" evidence="1">
    <location>
        <begin position="20"/>
        <end position="42"/>
    </location>
</feature>
<evidence type="ECO:0008006" key="4">
    <source>
        <dbReference type="Google" id="ProtNLM"/>
    </source>
</evidence>
<proteinExistence type="predicted"/>
<dbReference type="AlphaFoldDB" id="A0A2H0V5X3"/>
<dbReference type="InterPro" id="IPR045584">
    <property type="entry name" value="Pilin-like"/>
</dbReference>
<gene>
    <name evidence="2" type="ORF">COT97_04615</name>
</gene>
<dbReference type="SUPFAM" id="SSF54523">
    <property type="entry name" value="Pili subunits"/>
    <property type="match status" value="1"/>
</dbReference>
<dbReference type="Pfam" id="PF07963">
    <property type="entry name" value="N_methyl"/>
    <property type="match status" value="1"/>
</dbReference>
<protein>
    <recommendedName>
        <fullName evidence="4">General secretion pathway GspH domain-containing protein</fullName>
    </recommendedName>
</protein>
<dbReference type="PROSITE" id="PS00409">
    <property type="entry name" value="PROKAR_NTER_METHYL"/>
    <property type="match status" value="1"/>
</dbReference>
<dbReference type="EMBL" id="PFAP01000035">
    <property type="protein sequence ID" value="PIR93809.1"/>
    <property type="molecule type" value="Genomic_DNA"/>
</dbReference>
<keyword evidence="1" id="KW-1133">Transmembrane helix</keyword>
<dbReference type="Gene3D" id="3.30.700.10">
    <property type="entry name" value="Glycoprotein, Type 4 Pilin"/>
    <property type="match status" value="1"/>
</dbReference>
<dbReference type="Proteomes" id="UP000229901">
    <property type="component" value="Unassembled WGS sequence"/>
</dbReference>
<accession>A0A2H0V5X3</accession>
<name>A0A2H0V5X3_9BACT</name>
<organism evidence="2 3">
    <name type="scientific">Candidatus Falkowbacteria bacterium CG10_big_fil_rev_8_21_14_0_10_39_11</name>
    <dbReference type="NCBI Taxonomy" id="1974565"/>
    <lineage>
        <taxon>Bacteria</taxon>
        <taxon>Candidatus Falkowiibacteriota</taxon>
    </lineage>
</organism>
<keyword evidence="1" id="KW-0812">Transmembrane</keyword>
<keyword evidence="1" id="KW-0472">Membrane</keyword>
<dbReference type="InterPro" id="IPR012902">
    <property type="entry name" value="N_methyl_site"/>
</dbReference>
<evidence type="ECO:0000313" key="3">
    <source>
        <dbReference type="Proteomes" id="UP000229901"/>
    </source>
</evidence>